<evidence type="ECO:0000256" key="2">
    <source>
        <dbReference type="ARBA" id="ARBA00022525"/>
    </source>
</evidence>
<dbReference type="STRING" id="797114.C475_07671"/>
<dbReference type="Pfam" id="PF18884">
    <property type="entry name" value="TSP3_bac"/>
    <property type="match status" value="2"/>
</dbReference>
<keyword evidence="3" id="KW-0732">Signal</keyword>
<comment type="subcellular location">
    <subcellularLocation>
        <location evidence="1">Secreted</location>
    </subcellularLocation>
</comment>
<sequence length="187" mass="19880">RPWRLENVSVLVNGDTRYDRPIRTAETAPLENTTLRLPVELDTATANITVVVTGGAATQSKGATDRARETLLLDGDRLSDRYERNVAGTDPLDPDSDSPRTDADEANNGILDGVEDYDDDRAVTLFERQAGSDPFVADTDGDGLDDGFEVQVGAFDPTTADTDDDGVGDGDEDLDGDGLSASAEDDA</sequence>
<dbReference type="InterPro" id="IPR059100">
    <property type="entry name" value="TSP3_bac"/>
</dbReference>
<keyword evidence="4" id="KW-0106">Calcium</keyword>
<evidence type="ECO:0000313" key="6">
    <source>
        <dbReference type="EMBL" id="ELZ27014.1"/>
    </source>
</evidence>
<feature type="compositionally biased region" description="Acidic residues" evidence="5">
    <location>
        <begin position="161"/>
        <end position="176"/>
    </location>
</feature>
<dbReference type="eggNOG" id="arCOG07561">
    <property type="taxonomic scope" value="Archaea"/>
</dbReference>
<keyword evidence="7" id="KW-1185">Reference proteome</keyword>
<organism evidence="6 7">
    <name type="scientific">Halosimplex carlsbadense 2-9-1</name>
    <dbReference type="NCBI Taxonomy" id="797114"/>
    <lineage>
        <taxon>Archaea</taxon>
        <taxon>Methanobacteriati</taxon>
        <taxon>Methanobacteriota</taxon>
        <taxon>Stenosarchaea group</taxon>
        <taxon>Halobacteria</taxon>
        <taxon>Halobacteriales</taxon>
        <taxon>Haloarculaceae</taxon>
        <taxon>Halosimplex</taxon>
    </lineage>
</organism>
<feature type="non-terminal residue" evidence="6">
    <location>
        <position position="1"/>
    </location>
</feature>
<evidence type="ECO:0000256" key="4">
    <source>
        <dbReference type="ARBA" id="ARBA00022837"/>
    </source>
</evidence>
<proteinExistence type="predicted"/>
<accession>M0CYS2</accession>
<gene>
    <name evidence="6" type="ORF">C475_07671</name>
</gene>
<dbReference type="Proteomes" id="UP000011626">
    <property type="component" value="Unassembled WGS sequence"/>
</dbReference>
<feature type="region of interest" description="Disordered" evidence="5">
    <location>
        <begin position="82"/>
        <end position="116"/>
    </location>
</feature>
<evidence type="ECO:0000256" key="1">
    <source>
        <dbReference type="ARBA" id="ARBA00004613"/>
    </source>
</evidence>
<evidence type="ECO:0000256" key="3">
    <source>
        <dbReference type="ARBA" id="ARBA00022729"/>
    </source>
</evidence>
<evidence type="ECO:0000313" key="7">
    <source>
        <dbReference type="Proteomes" id="UP000011626"/>
    </source>
</evidence>
<protein>
    <submittedName>
        <fullName evidence="6">Uncharacterized protein</fullName>
    </submittedName>
</protein>
<name>M0CYS2_9EURY</name>
<comment type="caution">
    <text evidence="6">The sequence shown here is derived from an EMBL/GenBank/DDBJ whole genome shotgun (WGS) entry which is preliminary data.</text>
</comment>
<dbReference type="AlphaFoldDB" id="M0CYS2"/>
<feature type="non-terminal residue" evidence="6">
    <location>
        <position position="187"/>
    </location>
</feature>
<reference evidence="6 7" key="1">
    <citation type="journal article" date="2014" name="PLoS Genet.">
        <title>Phylogenetically driven sequencing of extremely halophilic archaea reveals strategies for static and dynamic osmo-response.</title>
        <authorList>
            <person name="Becker E.A."/>
            <person name="Seitzer P.M."/>
            <person name="Tritt A."/>
            <person name="Larsen D."/>
            <person name="Krusor M."/>
            <person name="Yao A.I."/>
            <person name="Wu D."/>
            <person name="Madern D."/>
            <person name="Eisen J.A."/>
            <person name="Darling A.E."/>
            <person name="Facciotti M.T."/>
        </authorList>
    </citation>
    <scope>NUCLEOTIDE SEQUENCE [LARGE SCALE GENOMIC DNA]</scope>
    <source>
        <strain evidence="6 7">2-9-1</strain>
    </source>
</reference>
<keyword evidence="2" id="KW-0964">Secreted</keyword>
<dbReference type="EMBL" id="AOIU01000017">
    <property type="protein sequence ID" value="ELZ27014.1"/>
    <property type="molecule type" value="Genomic_DNA"/>
</dbReference>
<feature type="compositionally biased region" description="Acidic residues" evidence="5">
    <location>
        <begin position="139"/>
        <end position="148"/>
    </location>
</feature>
<evidence type="ECO:0000256" key="5">
    <source>
        <dbReference type="SAM" id="MobiDB-lite"/>
    </source>
</evidence>
<feature type="region of interest" description="Disordered" evidence="5">
    <location>
        <begin position="130"/>
        <end position="187"/>
    </location>
</feature>